<keyword evidence="3" id="KW-0678">Repressor</keyword>
<feature type="compositionally biased region" description="Polar residues" evidence="7">
    <location>
        <begin position="177"/>
        <end position="192"/>
    </location>
</feature>
<dbReference type="GO" id="GO:0005634">
    <property type="term" value="C:nucleus"/>
    <property type="evidence" value="ECO:0007669"/>
    <property type="project" value="UniProtKB-SubCell"/>
</dbReference>
<keyword evidence="2" id="KW-0217">Developmental protein</keyword>
<dbReference type="SMART" id="SM00353">
    <property type="entry name" value="HLH"/>
    <property type="match status" value="1"/>
</dbReference>
<accession>A0A8C5QKY8</accession>
<reference evidence="9" key="1">
    <citation type="submission" date="2025-08" db="UniProtKB">
        <authorList>
            <consortium name="Ensembl"/>
        </authorList>
    </citation>
    <scope>IDENTIFICATION</scope>
</reference>
<dbReference type="AlphaFoldDB" id="A0A8C5QKY8"/>
<evidence type="ECO:0000256" key="2">
    <source>
        <dbReference type="ARBA" id="ARBA00022473"/>
    </source>
</evidence>
<protein>
    <submittedName>
        <fullName evidence="9">Hes family bHLH transcription factor 3</fullName>
    </submittedName>
</protein>
<evidence type="ECO:0000256" key="4">
    <source>
        <dbReference type="ARBA" id="ARBA00023015"/>
    </source>
</evidence>
<dbReference type="OrthoDB" id="6085656at2759"/>
<dbReference type="PROSITE" id="PS50888">
    <property type="entry name" value="BHLH"/>
    <property type="match status" value="1"/>
</dbReference>
<dbReference type="Proteomes" id="UP000694569">
    <property type="component" value="Unplaced"/>
</dbReference>
<dbReference type="InterPro" id="IPR011598">
    <property type="entry name" value="bHLH_dom"/>
</dbReference>
<reference evidence="9" key="2">
    <citation type="submission" date="2025-09" db="UniProtKB">
        <authorList>
            <consortium name="Ensembl"/>
        </authorList>
    </citation>
    <scope>IDENTIFICATION</scope>
</reference>
<comment type="subcellular location">
    <subcellularLocation>
        <location evidence="1">Nucleus</location>
    </subcellularLocation>
</comment>
<dbReference type="Gene3D" id="4.10.280.10">
    <property type="entry name" value="Helix-loop-helix DNA-binding domain"/>
    <property type="match status" value="1"/>
</dbReference>
<evidence type="ECO:0000256" key="6">
    <source>
        <dbReference type="ARBA" id="ARBA00023242"/>
    </source>
</evidence>
<dbReference type="CDD" id="cd18933">
    <property type="entry name" value="bHLH-O_HES3"/>
    <property type="match status" value="1"/>
</dbReference>
<feature type="compositionally biased region" description="Polar residues" evidence="7">
    <location>
        <begin position="154"/>
        <end position="168"/>
    </location>
</feature>
<dbReference type="Pfam" id="PF00010">
    <property type="entry name" value="HLH"/>
    <property type="match status" value="1"/>
</dbReference>
<dbReference type="PANTHER" id="PTHR10985">
    <property type="entry name" value="BASIC HELIX-LOOP-HELIX TRANSCRIPTION FACTOR, HES-RELATED"/>
    <property type="match status" value="1"/>
</dbReference>
<dbReference type="FunFam" id="4.10.280.10:FF:000077">
    <property type="entry name" value="transcription factor HES-3 isoform X2"/>
    <property type="match status" value="1"/>
</dbReference>
<gene>
    <name evidence="9" type="primary">HES3</name>
</gene>
<keyword evidence="6" id="KW-0539">Nucleus</keyword>
<evidence type="ECO:0000313" key="10">
    <source>
        <dbReference type="Proteomes" id="UP000694569"/>
    </source>
</evidence>
<sequence length="206" mass="23496">MVTTPEVRDKMNSCNFRKISKPLMEKKRRARINVSLEELKTLLENNYSQNIRKRKMEKADILELTVKYLKTLQNSMQGVPLFKSPEYQAGFRNCLYSVGQFLMKTEEVGHTVPLDLTRILPNSNVSDFNTMDSSMPPVPQPTISSTSKQKRQPVHSQKPSSTFPQATTLAKARQDPNVGQSKPNSGLSTNQDLLQIVTEQSIWRPW</sequence>
<dbReference type="GO" id="GO:0046983">
    <property type="term" value="F:protein dimerization activity"/>
    <property type="evidence" value="ECO:0007669"/>
    <property type="project" value="InterPro"/>
</dbReference>
<evidence type="ECO:0000256" key="1">
    <source>
        <dbReference type="ARBA" id="ARBA00004123"/>
    </source>
</evidence>
<keyword evidence="4" id="KW-0805">Transcription regulation</keyword>
<keyword evidence="10" id="KW-1185">Reference proteome</keyword>
<feature type="region of interest" description="Disordered" evidence="7">
    <location>
        <begin position="127"/>
        <end position="192"/>
    </location>
</feature>
<proteinExistence type="predicted"/>
<keyword evidence="5" id="KW-0804">Transcription</keyword>
<dbReference type="SUPFAM" id="SSF47459">
    <property type="entry name" value="HLH, helix-loop-helix DNA-binding domain"/>
    <property type="match status" value="1"/>
</dbReference>
<dbReference type="InterPro" id="IPR050370">
    <property type="entry name" value="HES_HEY"/>
</dbReference>
<dbReference type="GeneTree" id="ENSGT00730000111482"/>
<dbReference type="GO" id="GO:0000122">
    <property type="term" value="P:negative regulation of transcription by RNA polymerase II"/>
    <property type="evidence" value="ECO:0007669"/>
    <property type="project" value="UniProtKB-ARBA"/>
</dbReference>
<organism evidence="9 10">
    <name type="scientific">Leptobrachium leishanense</name>
    <name type="common">Leishan spiny toad</name>
    <dbReference type="NCBI Taxonomy" id="445787"/>
    <lineage>
        <taxon>Eukaryota</taxon>
        <taxon>Metazoa</taxon>
        <taxon>Chordata</taxon>
        <taxon>Craniata</taxon>
        <taxon>Vertebrata</taxon>
        <taxon>Euteleostomi</taxon>
        <taxon>Amphibia</taxon>
        <taxon>Batrachia</taxon>
        <taxon>Anura</taxon>
        <taxon>Pelobatoidea</taxon>
        <taxon>Megophryidae</taxon>
        <taxon>Leptobrachium</taxon>
    </lineage>
</organism>
<name>A0A8C5QKY8_9ANUR</name>
<evidence type="ECO:0000313" key="9">
    <source>
        <dbReference type="Ensembl" id="ENSLLEP00000038290.1"/>
    </source>
</evidence>
<evidence type="ECO:0000256" key="7">
    <source>
        <dbReference type="SAM" id="MobiDB-lite"/>
    </source>
</evidence>
<evidence type="ECO:0000256" key="3">
    <source>
        <dbReference type="ARBA" id="ARBA00022491"/>
    </source>
</evidence>
<dbReference type="InterPro" id="IPR036638">
    <property type="entry name" value="HLH_DNA-bd_sf"/>
</dbReference>
<feature type="domain" description="BHLH" evidence="8">
    <location>
        <begin position="16"/>
        <end position="72"/>
    </location>
</feature>
<evidence type="ECO:0000259" key="8">
    <source>
        <dbReference type="PROSITE" id="PS50888"/>
    </source>
</evidence>
<dbReference type="Ensembl" id="ENSLLET00000039797.1">
    <property type="protein sequence ID" value="ENSLLEP00000038290.1"/>
    <property type="gene ID" value="ENSLLEG00000024272.1"/>
</dbReference>
<evidence type="ECO:0000256" key="5">
    <source>
        <dbReference type="ARBA" id="ARBA00023163"/>
    </source>
</evidence>